<evidence type="ECO:0000259" key="1">
    <source>
        <dbReference type="Pfam" id="PF05699"/>
    </source>
</evidence>
<protein>
    <recommendedName>
        <fullName evidence="1">HAT C-terminal dimerisation domain-containing protein</fullName>
    </recommendedName>
</protein>
<gene>
    <name evidence="2" type="ORF">Slati_2227000</name>
</gene>
<reference evidence="2" key="1">
    <citation type="submission" date="2020-06" db="EMBL/GenBank/DDBJ databases">
        <authorList>
            <person name="Li T."/>
            <person name="Hu X."/>
            <person name="Zhang T."/>
            <person name="Song X."/>
            <person name="Zhang H."/>
            <person name="Dai N."/>
            <person name="Sheng W."/>
            <person name="Hou X."/>
            <person name="Wei L."/>
        </authorList>
    </citation>
    <scope>NUCLEOTIDE SEQUENCE</scope>
    <source>
        <strain evidence="2">KEN1</strain>
        <tissue evidence="2">Leaf</tissue>
    </source>
</reference>
<dbReference type="SUPFAM" id="SSF53098">
    <property type="entry name" value="Ribonuclease H-like"/>
    <property type="match status" value="1"/>
</dbReference>
<dbReference type="AlphaFoldDB" id="A0AAW2WUE9"/>
<reference evidence="2" key="2">
    <citation type="journal article" date="2024" name="Plant">
        <title>Genomic evolution and insights into agronomic trait innovations of Sesamum species.</title>
        <authorList>
            <person name="Miao H."/>
            <person name="Wang L."/>
            <person name="Qu L."/>
            <person name="Liu H."/>
            <person name="Sun Y."/>
            <person name="Le M."/>
            <person name="Wang Q."/>
            <person name="Wei S."/>
            <person name="Zheng Y."/>
            <person name="Lin W."/>
            <person name="Duan Y."/>
            <person name="Cao H."/>
            <person name="Xiong S."/>
            <person name="Wang X."/>
            <person name="Wei L."/>
            <person name="Li C."/>
            <person name="Ma Q."/>
            <person name="Ju M."/>
            <person name="Zhao R."/>
            <person name="Li G."/>
            <person name="Mu C."/>
            <person name="Tian Q."/>
            <person name="Mei H."/>
            <person name="Zhang T."/>
            <person name="Gao T."/>
            <person name="Zhang H."/>
        </authorList>
    </citation>
    <scope>NUCLEOTIDE SEQUENCE</scope>
    <source>
        <strain evidence="2">KEN1</strain>
    </source>
</reference>
<dbReference type="InterPro" id="IPR008906">
    <property type="entry name" value="HATC_C_dom"/>
</dbReference>
<name>A0AAW2WUE9_9LAMI</name>
<comment type="caution">
    <text evidence="2">The sequence shown here is derived from an EMBL/GenBank/DDBJ whole genome shotgun (WGS) entry which is preliminary data.</text>
</comment>
<evidence type="ECO:0000313" key="2">
    <source>
        <dbReference type="EMBL" id="KAL0445043.1"/>
    </source>
</evidence>
<dbReference type="InterPro" id="IPR012337">
    <property type="entry name" value="RNaseH-like_sf"/>
</dbReference>
<dbReference type="EMBL" id="JACGWN010000007">
    <property type="protein sequence ID" value="KAL0445043.1"/>
    <property type="molecule type" value="Genomic_DNA"/>
</dbReference>
<dbReference type="GO" id="GO:0046983">
    <property type="term" value="F:protein dimerization activity"/>
    <property type="evidence" value="ECO:0007669"/>
    <property type="project" value="InterPro"/>
</dbReference>
<feature type="domain" description="HAT C-terminal dimerisation" evidence="1">
    <location>
        <begin position="58"/>
        <end position="92"/>
    </location>
</feature>
<accession>A0AAW2WUE9</accession>
<organism evidence="2">
    <name type="scientific">Sesamum latifolium</name>
    <dbReference type="NCBI Taxonomy" id="2727402"/>
    <lineage>
        <taxon>Eukaryota</taxon>
        <taxon>Viridiplantae</taxon>
        <taxon>Streptophyta</taxon>
        <taxon>Embryophyta</taxon>
        <taxon>Tracheophyta</taxon>
        <taxon>Spermatophyta</taxon>
        <taxon>Magnoliopsida</taxon>
        <taxon>eudicotyledons</taxon>
        <taxon>Gunneridae</taxon>
        <taxon>Pentapetalae</taxon>
        <taxon>asterids</taxon>
        <taxon>lamiids</taxon>
        <taxon>Lamiales</taxon>
        <taxon>Pedaliaceae</taxon>
        <taxon>Sesamum</taxon>
    </lineage>
</organism>
<proteinExistence type="predicted"/>
<sequence>MIKNQKTEVLRGLLDYIDTKIENGGNKAYNEISLYRDRKKSFARPTAMSIARSTRSDDWWRLFGIDAPNLQKLAIRILSQTASSSGCEQNWSDF</sequence>
<dbReference type="Pfam" id="PF05699">
    <property type="entry name" value="Dimer_Tnp_hAT"/>
    <property type="match status" value="1"/>
</dbReference>